<accession>A0ABU9C2N7</accession>
<organism evidence="2 3">
    <name type="scientific">Ideonella lacteola</name>
    <dbReference type="NCBI Taxonomy" id="2984193"/>
    <lineage>
        <taxon>Bacteria</taxon>
        <taxon>Pseudomonadati</taxon>
        <taxon>Pseudomonadota</taxon>
        <taxon>Betaproteobacteria</taxon>
        <taxon>Burkholderiales</taxon>
        <taxon>Sphaerotilaceae</taxon>
        <taxon>Ideonella</taxon>
    </lineage>
</organism>
<keyword evidence="3" id="KW-1185">Reference proteome</keyword>
<feature type="compositionally biased region" description="Polar residues" evidence="1">
    <location>
        <begin position="27"/>
        <end position="57"/>
    </location>
</feature>
<protein>
    <submittedName>
        <fullName evidence="2">Uncharacterized protein</fullName>
    </submittedName>
</protein>
<feature type="compositionally biased region" description="Low complexity" evidence="1">
    <location>
        <begin position="64"/>
        <end position="75"/>
    </location>
</feature>
<dbReference type="RefSeq" id="WP_341429383.1">
    <property type="nucleotide sequence ID" value="NZ_JBBUTG010000043.1"/>
</dbReference>
<name>A0ABU9C2N7_9BURK</name>
<evidence type="ECO:0000313" key="3">
    <source>
        <dbReference type="Proteomes" id="UP001371218"/>
    </source>
</evidence>
<reference evidence="2 3" key="1">
    <citation type="submission" date="2024-04" db="EMBL/GenBank/DDBJ databases">
        <title>Novel species of the genus Ideonella isolated from streams.</title>
        <authorList>
            <person name="Lu H."/>
        </authorList>
    </citation>
    <scope>NUCLEOTIDE SEQUENCE [LARGE SCALE GENOMIC DNA]</scope>
    <source>
        <strain evidence="2 3">DXS29W</strain>
    </source>
</reference>
<evidence type="ECO:0000313" key="2">
    <source>
        <dbReference type="EMBL" id="MEK8034948.1"/>
    </source>
</evidence>
<comment type="caution">
    <text evidence="2">The sequence shown here is derived from an EMBL/GenBank/DDBJ whole genome shotgun (WGS) entry which is preliminary data.</text>
</comment>
<evidence type="ECO:0000256" key="1">
    <source>
        <dbReference type="SAM" id="MobiDB-lite"/>
    </source>
</evidence>
<dbReference type="Proteomes" id="UP001371218">
    <property type="component" value="Unassembled WGS sequence"/>
</dbReference>
<sequence>MLFKITVRQLSLKLAALISRRPGAAMPTNSKQTSPSVASTAGKTLQSPSASSLQKSLAGSALRQAGTPAQTGAATEGKASRALDSAKSAPLTRTLAGSVVSQSNKKR</sequence>
<proteinExistence type="predicted"/>
<feature type="region of interest" description="Disordered" evidence="1">
    <location>
        <begin position="20"/>
        <end position="107"/>
    </location>
</feature>
<gene>
    <name evidence="2" type="ORF">AACH06_29385</name>
</gene>
<dbReference type="EMBL" id="JBBUTG010000043">
    <property type="protein sequence ID" value="MEK8034948.1"/>
    <property type="molecule type" value="Genomic_DNA"/>
</dbReference>